<keyword evidence="1" id="KW-0732">Signal</keyword>
<sequence>MKFSALPSILALASSVLAAPGAVKPLLKRNPSGSFSLVAYGLESSAVKIFYSDGIAYAGDSSKWTYGSVTTDVTFVIKDTEITTTATTSGVTLDSDTLFYIRPTADEVLPVGFTGNGVTAPSDAVTTDFIFYGTYLMWEYSDGSLSDSFRAKETNVTGVYELYYDFSNLYPSGYETPVVKSSS</sequence>
<organism evidence="2 4">
    <name type="scientific">Penicillium brasilianum</name>
    <dbReference type="NCBI Taxonomy" id="104259"/>
    <lineage>
        <taxon>Eukaryota</taxon>
        <taxon>Fungi</taxon>
        <taxon>Dikarya</taxon>
        <taxon>Ascomycota</taxon>
        <taxon>Pezizomycotina</taxon>
        <taxon>Eurotiomycetes</taxon>
        <taxon>Eurotiomycetidae</taxon>
        <taxon>Eurotiales</taxon>
        <taxon>Aspergillaceae</taxon>
        <taxon>Penicillium</taxon>
    </lineage>
</organism>
<feature type="chain" id="PRO_5014227051" evidence="1">
    <location>
        <begin position="19"/>
        <end position="183"/>
    </location>
</feature>
<dbReference type="OrthoDB" id="5230873at2759"/>
<protein>
    <submittedName>
        <fullName evidence="2">Uncharacterized protein</fullName>
    </submittedName>
</protein>
<dbReference type="AlphaFoldDB" id="A0A0F7TNY3"/>
<evidence type="ECO:0000256" key="1">
    <source>
        <dbReference type="SAM" id="SignalP"/>
    </source>
</evidence>
<evidence type="ECO:0000313" key="3">
    <source>
        <dbReference type="EMBL" id="OOQ85097.1"/>
    </source>
</evidence>
<gene>
    <name evidence="3" type="ORF">PEBR_31358</name>
    <name evidence="2" type="ORF">PMG11_05840</name>
</gene>
<reference evidence="2" key="1">
    <citation type="submission" date="2014-11" db="EMBL/GenBank/DDBJ databases">
        <authorList>
            <person name="Zhu J."/>
            <person name="Qi W."/>
            <person name="Song R."/>
        </authorList>
    </citation>
    <scope>NUCLEOTIDE SEQUENCE [LARGE SCALE GENOMIC DNA]</scope>
</reference>
<name>A0A0F7TNY3_PENBI</name>
<dbReference type="EMBL" id="LJBN01000172">
    <property type="protein sequence ID" value="OOQ85097.1"/>
    <property type="molecule type" value="Genomic_DNA"/>
</dbReference>
<keyword evidence="4" id="KW-1185">Reference proteome</keyword>
<proteinExistence type="predicted"/>
<dbReference type="EMBL" id="CDHK01000005">
    <property type="protein sequence ID" value="CEJ57135.1"/>
    <property type="molecule type" value="Genomic_DNA"/>
</dbReference>
<reference evidence="5" key="4">
    <citation type="submission" date="2015-09" db="EMBL/GenBank/DDBJ databases">
        <authorList>
            <person name="Fill T.P."/>
            <person name="Baretta J.F."/>
            <person name="de Almeida L.G."/>
            <person name="Rocha M."/>
            <person name="de Souza D.H."/>
            <person name="Malavazi I."/>
            <person name="Cerdeira L.T."/>
            <person name="Hong H."/>
            <person name="Samborskyy M."/>
            <person name="de Vasconcelos A.T."/>
            <person name="Leadlay P."/>
            <person name="Rodrigues-Filho E."/>
        </authorList>
    </citation>
    <scope>NUCLEOTIDE SEQUENCE [LARGE SCALE GENOMIC DNA]</scope>
    <source>
        <strain evidence="5">LaBioMMi 136</strain>
    </source>
</reference>
<reference evidence="4" key="2">
    <citation type="journal article" date="2015" name="Genome Announc.">
        <title>Draft genome sequence of the fungus Penicillium brasilianum MG11.</title>
        <authorList>
            <person name="Horn F."/>
            <person name="Linde J."/>
            <person name="Mattern D.J."/>
            <person name="Walther G."/>
            <person name="Guthke R."/>
            <person name="Brakhage A.A."/>
            <person name="Valiante V."/>
        </authorList>
    </citation>
    <scope>NUCLEOTIDE SEQUENCE [LARGE SCALE GENOMIC DNA]</scope>
    <source>
        <strain evidence="4">MG11</strain>
    </source>
</reference>
<feature type="signal peptide" evidence="1">
    <location>
        <begin position="1"/>
        <end position="18"/>
    </location>
</feature>
<dbReference type="Proteomes" id="UP000042958">
    <property type="component" value="Unassembled WGS sequence"/>
</dbReference>
<reference evidence="3" key="3">
    <citation type="submission" date="2015-09" db="EMBL/GenBank/DDBJ databases">
        <authorList>
            <person name="Jackson K.R."/>
            <person name="Lunt B.L."/>
            <person name="Fisher J.N.B."/>
            <person name="Gardner A.V."/>
            <person name="Bailey M.E."/>
            <person name="Deus L.M."/>
            <person name="Earl A.S."/>
            <person name="Gibby P.D."/>
            <person name="Hartmann K.A."/>
            <person name="Liu J.E."/>
            <person name="Manci A.M."/>
            <person name="Nielsen D.A."/>
            <person name="Solomon M.B."/>
            <person name="Breakwell D.P."/>
            <person name="Burnett S.H."/>
            <person name="Grose J.H."/>
        </authorList>
    </citation>
    <scope>NUCLEOTIDE SEQUENCE [LARGE SCALE GENOMIC DNA]</scope>
    <source>
        <strain evidence="3">LaBioMMi 136</strain>
    </source>
</reference>
<accession>A0A0F7TNY3</accession>
<evidence type="ECO:0000313" key="5">
    <source>
        <dbReference type="Proteomes" id="UP000190744"/>
    </source>
</evidence>
<evidence type="ECO:0000313" key="2">
    <source>
        <dbReference type="EMBL" id="CEJ57135.1"/>
    </source>
</evidence>
<evidence type="ECO:0000313" key="4">
    <source>
        <dbReference type="Proteomes" id="UP000042958"/>
    </source>
</evidence>
<dbReference type="Proteomes" id="UP000190744">
    <property type="component" value="Unassembled WGS sequence"/>
</dbReference>